<dbReference type="STRING" id="135651.G0M6N2"/>
<comment type="similarity">
    <text evidence="1">Belongs to the VHL family.</text>
</comment>
<dbReference type="Gene3D" id="2.60.40.780">
    <property type="entry name" value="von Hippel-Lindau disease tumour suppressor, beta domain"/>
    <property type="match status" value="1"/>
</dbReference>
<dbReference type="InterPro" id="IPR024053">
    <property type="entry name" value="VHL_beta_dom"/>
</dbReference>
<dbReference type="HOGENOM" id="CLU_116090_1_0_1"/>
<evidence type="ECO:0000313" key="4">
    <source>
        <dbReference type="Proteomes" id="UP000008068"/>
    </source>
</evidence>
<dbReference type="SUPFAM" id="SSF49468">
    <property type="entry name" value="VHL"/>
    <property type="match status" value="1"/>
</dbReference>
<evidence type="ECO:0000259" key="2">
    <source>
        <dbReference type="Pfam" id="PF01847"/>
    </source>
</evidence>
<dbReference type="FunCoup" id="G0M6N2">
    <property type="interactions" value="104"/>
</dbReference>
<dbReference type="InParanoid" id="G0M6N2"/>
<feature type="domain" description="von Hippel-Lindau disease tumour suppressor beta" evidence="2">
    <location>
        <begin position="25"/>
        <end position="93"/>
    </location>
</feature>
<dbReference type="eggNOG" id="KOG4710">
    <property type="taxonomic scope" value="Eukaryota"/>
</dbReference>
<dbReference type="FunFam" id="2.60.40.780:FF:000001">
    <property type="entry name" value="von Hippel-Lindau disease tumor suppressor"/>
    <property type="match status" value="1"/>
</dbReference>
<dbReference type="Proteomes" id="UP000008068">
    <property type="component" value="Unassembled WGS sequence"/>
</dbReference>
<evidence type="ECO:0000256" key="1">
    <source>
        <dbReference type="ARBA" id="ARBA00010057"/>
    </source>
</evidence>
<name>G0M6N2_CAEBE</name>
<gene>
    <name evidence="3" type="ORF">CAEBREN_02036</name>
</gene>
<dbReference type="EMBL" id="GL379786">
    <property type="protein sequence ID" value="EGT30308.1"/>
    <property type="molecule type" value="Genomic_DNA"/>
</dbReference>
<organism evidence="4">
    <name type="scientific">Caenorhabditis brenneri</name>
    <name type="common">Nematode worm</name>
    <dbReference type="NCBI Taxonomy" id="135651"/>
    <lineage>
        <taxon>Eukaryota</taxon>
        <taxon>Metazoa</taxon>
        <taxon>Ecdysozoa</taxon>
        <taxon>Nematoda</taxon>
        <taxon>Chromadorea</taxon>
        <taxon>Rhabditida</taxon>
        <taxon>Rhabditina</taxon>
        <taxon>Rhabditomorpha</taxon>
        <taxon>Rhabditoidea</taxon>
        <taxon>Rhabditidae</taxon>
        <taxon>Peloderinae</taxon>
        <taxon>Caenorhabditis</taxon>
    </lineage>
</organism>
<protein>
    <recommendedName>
        <fullName evidence="2">von Hippel-Lindau disease tumour suppressor beta domain-containing protein</fullName>
    </recommendedName>
</protein>
<dbReference type="Pfam" id="PF01847">
    <property type="entry name" value="VHL"/>
    <property type="match status" value="1"/>
</dbReference>
<accession>G0M6N2</accession>
<sequence>MSDEESDNDNGLFPNLGSTNTDSREVRVRFVNRCPYPVDVFWLSSEKKPTKFGTLRQKQFLDIRTYKNHPWVARRSFDGFKLKLNEKAVFWPQPGSPNVIVRTYCFITAKVLSLKEMASRSLVIQNPAIVPEDLSLPRDLQFDIRGFLDKKKEYSEIVCRSIPPPVRRPPQSPPSSQ</sequence>
<dbReference type="OMA" id="NHPWVAR"/>
<proteinExistence type="inferred from homology"/>
<dbReference type="InterPro" id="IPR022772">
    <property type="entry name" value="VHL_tumour_suppress_b/a_dom"/>
</dbReference>
<evidence type="ECO:0000313" key="3">
    <source>
        <dbReference type="EMBL" id="EGT30308.1"/>
    </source>
</evidence>
<dbReference type="InterPro" id="IPR037140">
    <property type="entry name" value="VHL_beta_dom_sf"/>
</dbReference>
<dbReference type="OrthoDB" id="413400at2759"/>
<dbReference type="InterPro" id="IPR036208">
    <property type="entry name" value="VHL_sf"/>
</dbReference>
<dbReference type="CDD" id="cd05468">
    <property type="entry name" value="pVHL"/>
    <property type="match status" value="1"/>
</dbReference>
<keyword evidence="4" id="KW-1185">Reference proteome</keyword>
<reference evidence="4" key="1">
    <citation type="submission" date="2011-07" db="EMBL/GenBank/DDBJ databases">
        <authorList>
            <consortium name="Caenorhabditis brenneri Sequencing and Analysis Consortium"/>
            <person name="Wilson R.K."/>
        </authorList>
    </citation>
    <scope>NUCLEOTIDE SEQUENCE [LARGE SCALE GENOMIC DNA]</scope>
    <source>
        <strain evidence="4">PB2801</strain>
    </source>
</reference>
<dbReference type="AlphaFoldDB" id="G0M6N2"/>